<dbReference type="Gene3D" id="3.30.450.20">
    <property type="entry name" value="PAS domain"/>
    <property type="match status" value="2"/>
</dbReference>
<sequence length="783" mass="89268">MKYQVLERIFNKNKALRKFERLELDRCFHILDLSEQAQRFATCPEDVKIGKDIRLGFPEFIGLEDVFISLLEGKQEIFELNSIERANIYIDIYIIGEVRENYLDNKLIILIEDVTEKIVIQKNLSQKVNEANLVSSVLTAYQNYMEQVFTVMADALIVTTQTGEIKKVNRATVELFGYSEEELLNQPISLIIEDKLLQRAIQQRNLFENYLQNVEVVCRTKKKEKLLIAFSCSVICKTLDDLEEIVYIGRDITARERRQQRNGAQYTITRILSEAQNVKQAIPQVLQAICENLGWDLGELWTTHEYIAASNLQQHNAHPVLRCVEISSSRAATVPEFKAVTWQTMYNPGVGLPGKIWKTLSPHWIENIVDDGEDKRSLFALKAGLHAAFGFPILAQNEIFGVMVFFSHEVQPRDKDVIEMMISISSQISQYIKRKSAEEALLESEERYRDLFENANDLIQSVTPYGNFEYVNRACLETLGYSQAEISQMNFFDIVHPDYLSQCRRAFYQAMSGQKLEQVTIAFLTEDGQTIFVEGNISCKFVAGKPVATRGIFRNITRRIQVEKALHEQQQQTERLLLNILPQEISNRLKQQPGLIAEDFADVTVLFADIVDFTKTAAQLSAIQLVNLLNKIFSVFDRLSEQYHVEKIKTIGDAYMVVGGLPTPHPDHMHAIANMALDMRRAIACFNSQNNQDFSIRIGIHTGSVVAGVIGIKKFAYDLWGDTVNIASRMESGGMAGKIQVTQAVYQRLQDEFYFEKRGEIEVKGKGLMTTYFLLGSRFGDVG</sequence>
<evidence type="ECO:0000256" key="5">
    <source>
        <dbReference type="ARBA" id="ARBA00022692"/>
    </source>
</evidence>
<dbReference type="InterPro" id="IPR029787">
    <property type="entry name" value="Nucleotide_cyclase"/>
</dbReference>
<evidence type="ECO:0000256" key="10">
    <source>
        <dbReference type="ARBA" id="ARBA00022989"/>
    </source>
</evidence>
<evidence type="ECO:0000256" key="13">
    <source>
        <dbReference type="ARBA" id="ARBA00023239"/>
    </source>
</evidence>
<evidence type="ECO:0000256" key="4">
    <source>
        <dbReference type="ARBA" id="ARBA00021420"/>
    </source>
</evidence>
<dbReference type="SMART" id="SM00091">
    <property type="entry name" value="PAS"/>
    <property type="match status" value="2"/>
</dbReference>
<evidence type="ECO:0000256" key="11">
    <source>
        <dbReference type="ARBA" id="ARBA00022998"/>
    </source>
</evidence>
<dbReference type="CDD" id="cd07302">
    <property type="entry name" value="CHD"/>
    <property type="match status" value="1"/>
</dbReference>
<evidence type="ECO:0000259" key="19">
    <source>
        <dbReference type="PROSITE" id="PS50112"/>
    </source>
</evidence>
<dbReference type="InterPro" id="IPR050401">
    <property type="entry name" value="Cyclic_nucleotide_synthase"/>
</dbReference>
<reference evidence="21" key="1">
    <citation type="submission" date="2020-09" db="EMBL/GenBank/DDBJ databases">
        <title>Iningainema tapete sp. nov. (Scytonemataceae, Cyanobacteria) from greenhouses in central Florida (USA) produces two types of nodularin with biosynthetic potential for microcystin-LR and anabaenopeptins.</title>
        <authorList>
            <person name="Berthold D.E."/>
            <person name="Lefler F.W."/>
            <person name="Huang I.-S."/>
            <person name="Abdulla H."/>
            <person name="Zimba P.V."/>
            <person name="Laughinghouse H.D. IV."/>
        </authorList>
    </citation>
    <scope>NUCLEOTIDE SEQUENCE</scope>
    <source>
        <strain evidence="21">BLCCT55</strain>
    </source>
</reference>
<dbReference type="FunFam" id="3.30.70.1230:FF:000033">
    <property type="entry name" value="Adenylate cyclase"/>
    <property type="match status" value="1"/>
</dbReference>
<dbReference type="PROSITE" id="PS50042">
    <property type="entry name" value="CNMP_BINDING_3"/>
    <property type="match status" value="1"/>
</dbReference>
<dbReference type="SMART" id="SM00044">
    <property type="entry name" value="CYCc"/>
    <property type="match status" value="1"/>
</dbReference>
<evidence type="ECO:0000256" key="1">
    <source>
        <dbReference type="ARBA" id="ARBA00001593"/>
    </source>
</evidence>
<dbReference type="SMART" id="SM00065">
    <property type="entry name" value="GAF"/>
    <property type="match status" value="1"/>
</dbReference>
<dbReference type="GO" id="GO:0005886">
    <property type="term" value="C:plasma membrane"/>
    <property type="evidence" value="ECO:0007669"/>
    <property type="project" value="TreeGrafter"/>
</dbReference>
<comment type="similarity">
    <text evidence="17">Belongs to the adenylyl cyclase class-4/guanylyl cyclase family.</text>
</comment>
<dbReference type="Pfam" id="PF13426">
    <property type="entry name" value="PAS_9"/>
    <property type="match status" value="1"/>
</dbReference>
<dbReference type="InterPro" id="IPR003018">
    <property type="entry name" value="GAF"/>
</dbReference>
<accession>A0A8J6XHG0</accession>
<dbReference type="GO" id="GO:0007168">
    <property type="term" value="P:receptor guanylyl cyclase signaling pathway"/>
    <property type="evidence" value="ECO:0007669"/>
    <property type="project" value="TreeGrafter"/>
</dbReference>
<evidence type="ECO:0000256" key="14">
    <source>
        <dbReference type="ARBA" id="ARBA00032597"/>
    </source>
</evidence>
<evidence type="ECO:0000256" key="17">
    <source>
        <dbReference type="RuleBase" id="RU000405"/>
    </source>
</evidence>
<dbReference type="CDD" id="cd00130">
    <property type="entry name" value="PAS"/>
    <property type="match status" value="2"/>
</dbReference>
<evidence type="ECO:0000256" key="12">
    <source>
        <dbReference type="ARBA" id="ARBA00023136"/>
    </source>
</evidence>
<evidence type="ECO:0000259" key="18">
    <source>
        <dbReference type="PROSITE" id="PS50042"/>
    </source>
</evidence>
<dbReference type="SUPFAM" id="SSF55073">
    <property type="entry name" value="Nucleotide cyclase"/>
    <property type="match status" value="1"/>
</dbReference>
<keyword evidence="22" id="KW-1185">Reference proteome</keyword>
<dbReference type="GO" id="GO:0006171">
    <property type="term" value="P:cAMP biosynthetic process"/>
    <property type="evidence" value="ECO:0007669"/>
    <property type="project" value="UniProtKB-KW"/>
</dbReference>
<protein>
    <recommendedName>
        <fullName evidence="4">Adenylate cyclase</fullName>
        <ecNumber evidence="3">4.6.1.1</ecNumber>
    </recommendedName>
    <alternativeName>
        <fullName evidence="14">ATP pyrophosphate-lyase</fullName>
    </alternativeName>
    <alternativeName>
        <fullName evidence="15">Adenylyl cyclase</fullName>
    </alternativeName>
</protein>
<feature type="domain" description="Guanylate cyclase" evidence="20">
    <location>
        <begin position="604"/>
        <end position="731"/>
    </location>
</feature>
<organism evidence="21 22">
    <name type="scientific">Iningainema tapete BLCC-T55</name>
    <dbReference type="NCBI Taxonomy" id="2748662"/>
    <lineage>
        <taxon>Bacteria</taxon>
        <taxon>Bacillati</taxon>
        <taxon>Cyanobacteriota</taxon>
        <taxon>Cyanophyceae</taxon>
        <taxon>Nostocales</taxon>
        <taxon>Scytonemataceae</taxon>
        <taxon>Iningainema tapete</taxon>
    </lineage>
</organism>
<gene>
    <name evidence="21" type="ORF">ICL16_33755</name>
</gene>
<dbReference type="EC" id="4.6.1.1" evidence="3"/>
<dbReference type="PANTHER" id="PTHR11920">
    <property type="entry name" value="GUANYLYL CYCLASE"/>
    <property type="match status" value="1"/>
</dbReference>
<dbReference type="Gene3D" id="3.30.70.1230">
    <property type="entry name" value="Nucleotide cyclase"/>
    <property type="match status" value="1"/>
</dbReference>
<dbReference type="PROSITE" id="PS00452">
    <property type="entry name" value="GUANYLATE_CYCLASE_1"/>
    <property type="match status" value="1"/>
</dbReference>
<comment type="subunit">
    <text evidence="16">Homodimer. Can also exist as monomer.</text>
</comment>
<keyword evidence="8" id="KW-0067">ATP-binding</keyword>
<dbReference type="Proteomes" id="UP000629098">
    <property type="component" value="Unassembled WGS sequence"/>
</dbReference>
<dbReference type="Pfam" id="PF08447">
    <property type="entry name" value="PAS_3"/>
    <property type="match status" value="1"/>
</dbReference>
<dbReference type="Pfam" id="PF13185">
    <property type="entry name" value="GAF_2"/>
    <property type="match status" value="1"/>
</dbReference>
<comment type="caution">
    <text evidence="21">The sequence shown here is derived from an EMBL/GenBank/DDBJ whole genome shotgun (WGS) entry which is preliminary data.</text>
</comment>
<feature type="domain" description="PAS" evidence="19">
    <location>
        <begin position="444"/>
        <end position="514"/>
    </location>
</feature>
<evidence type="ECO:0000256" key="15">
    <source>
        <dbReference type="ARBA" id="ARBA00032637"/>
    </source>
</evidence>
<evidence type="ECO:0000256" key="2">
    <source>
        <dbReference type="ARBA" id="ARBA00004370"/>
    </source>
</evidence>
<dbReference type="SUPFAM" id="SSF55785">
    <property type="entry name" value="PYP-like sensor domain (PAS domain)"/>
    <property type="match status" value="2"/>
</dbReference>
<evidence type="ECO:0000256" key="7">
    <source>
        <dbReference type="ARBA" id="ARBA00022741"/>
    </source>
</evidence>
<evidence type="ECO:0000313" key="22">
    <source>
        <dbReference type="Proteomes" id="UP000629098"/>
    </source>
</evidence>
<dbReference type="GO" id="GO:0001653">
    <property type="term" value="F:peptide receptor activity"/>
    <property type="evidence" value="ECO:0007669"/>
    <property type="project" value="TreeGrafter"/>
</dbReference>
<dbReference type="PANTHER" id="PTHR11920:SF335">
    <property type="entry name" value="GUANYLATE CYCLASE"/>
    <property type="match status" value="1"/>
</dbReference>
<dbReference type="InterPro" id="IPR000014">
    <property type="entry name" value="PAS"/>
</dbReference>
<dbReference type="GO" id="GO:0046872">
    <property type="term" value="F:metal ion binding"/>
    <property type="evidence" value="ECO:0007669"/>
    <property type="project" value="UniProtKB-KW"/>
</dbReference>
<evidence type="ECO:0000256" key="6">
    <source>
        <dbReference type="ARBA" id="ARBA00022723"/>
    </source>
</evidence>
<keyword evidence="6" id="KW-0479">Metal-binding</keyword>
<dbReference type="InterPro" id="IPR035965">
    <property type="entry name" value="PAS-like_dom_sf"/>
</dbReference>
<proteinExistence type="inferred from homology"/>
<dbReference type="SUPFAM" id="SSF55781">
    <property type="entry name" value="GAF domain-like"/>
    <property type="match status" value="1"/>
</dbReference>
<feature type="domain" description="Cyclic nucleotide-binding" evidence="18">
    <location>
        <begin position="751"/>
        <end position="783"/>
    </location>
</feature>
<dbReference type="InterPro" id="IPR000595">
    <property type="entry name" value="cNMP-bd_dom"/>
</dbReference>
<dbReference type="PROSITE" id="PS50125">
    <property type="entry name" value="GUANYLATE_CYCLASE_2"/>
    <property type="match status" value="1"/>
</dbReference>
<evidence type="ECO:0000259" key="20">
    <source>
        <dbReference type="PROSITE" id="PS50125"/>
    </source>
</evidence>
<dbReference type="GO" id="GO:0004016">
    <property type="term" value="F:adenylate cyclase activity"/>
    <property type="evidence" value="ECO:0007669"/>
    <property type="project" value="UniProtKB-EC"/>
</dbReference>
<feature type="domain" description="PAS" evidence="19">
    <location>
        <begin position="141"/>
        <end position="186"/>
    </location>
</feature>
<dbReference type="Pfam" id="PF00211">
    <property type="entry name" value="Guanylate_cyc"/>
    <property type="match status" value="1"/>
</dbReference>
<dbReference type="PROSITE" id="PS50112">
    <property type="entry name" value="PAS"/>
    <property type="match status" value="2"/>
</dbReference>
<dbReference type="InterPro" id="IPR001054">
    <property type="entry name" value="A/G_cyclase"/>
</dbReference>
<name>A0A8J6XHG0_9CYAN</name>
<evidence type="ECO:0000256" key="9">
    <source>
        <dbReference type="ARBA" id="ARBA00022842"/>
    </source>
</evidence>
<dbReference type="InterPro" id="IPR029016">
    <property type="entry name" value="GAF-like_dom_sf"/>
</dbReference>
<comment type="subcellular location">
    <subcellularLocation>
        <location evidence="2">Membrane</location>
    </subcellularLocation>
</comment>
<dbReference type="GO" id="GO:0035556">
    <property type="term" value="P:intracellular signal transduction"/>
    <property type="evidence" value="ECO:0007669"/>
    <property type="project" value="InterPro"/>
</dbReference>
<dbReference type="InterPro" id="IPR018297">
    <property type="entry name" value="A/G_cyclase_CS"/>
</dbReference>
<keyword evidence="12" id="KW-0472">Membrane</keyword>
<evidence type="ECO:0000256" key="3">
    <source>
        <dbReference type="ARBA" id="ARBA00012201"/>
    </source>
</evidence>
<dbReference type="InterPro" id="IPR013655">
    <property type="entry name" value="PAS_fold_3"/>
</dbReference>
<keyword evidence="10" id="KW-1133">Transmembrane helix</keyword>
<dbReference type="EMBL" id="JACXAE010000099">
    <property type="protein sequence ID" value="MBD2776885.1"/>
    <property type="molecule type" value="Genomic_DNA"/>
</dbReference>
<evidence type="ECO:0000313" key="21">
    <source>
        <dbReference type="EMBL" id="MBD2776885.1"/>
    </source>
</evidence>
<dbReference type="NCBIfam" id="TIGR00229">
    <property type="entry name" value="sensory_box"/>
    <property type="match status" value="2"/>
</dbReference>
<keyword evidence="5" id="KW-0812">Transmembrane</keyword>
<keyword evidence="9" id="KW-0460">Magnesium</keyword>
<evidence type="ECO:0000256" key="8">
    <source>
        <dbReference type="ARBA" id="ARBA00022840"/>
    </source>
</evidence>
<keyword evidence="13 17" id="KW-0456">Lyase</keyword>
<dbReference type="AlphaFoldDB" id="A0A8J6XHG0"/>
<dbReference type="GO" id="GO:0004383">
    <property type="term" value="F:guanylate cyclase activity"/>
    <property type="evidence" value="ECO:0007669"/>
    <property type="project" value="TreeGrafter"/>
</dbReference>
<keyword evidence="7" id="KW-0547">Nucleotide-binding</keyword>
<keyword evidence="11" id="KW-0115">cAMP biosynthesis</keyword>
<evidence type="ECO:0000256" key="16">
    <source>
        <dbReference type="ARBA" id="ARBA00064436"/>
    </source>
</evidence>
<comment type="catalytic activity">
    <reaction evidence="1">
        <text>ATP = 3',5'-cyclic AMP + diphosphate</text>
        <dbReference type="Rhea" id="RHEA:15389"/>
        <dbReference type="ChEBI" id="CHEBI:30616"/>
        <dbReference type="ChEBI" id="CHEBI:33019"/>
        <dbReference type="ChEBI" id="CHEBI:58165"/>
        <dbReference type="EC" id="4.6.1.1"/>
    </reaction>
</comment>
<dbReference type="GO" id="GO:0005524">
    <property type="term" value="F:ATP binding"/>
    <property type="evidence" value="ECO:0007669"/>
    <property type="project" value="UniProtKB-KW"/>
</dbReference>
<dbReference type="Gene3D" id="3.30.450.40">
    <property type="match status" value="1"/>
</dbReference>